<protein>
    <submittedName>
        <fullName evidence="1">Uncharacterized protein</fullName>
    </submittedName>
</protein>
<dbReference type="AlphaFoldDB" id="A0AAW1SHG2"/>
<sequence length="489" mass="52303">MDYSNALWRAGCSTFGPEPLTWSTLAINIAREERLVGGSPGRYVSADPSCPYHTQPWRARHHEVWQAPRRCGGAFEARRRPFSRLYEKQEVFEMDDIDSVPQREAMEPGRGNTELLFPGKSGSVVGQGGMHGSQQVQDMAVDAGRDESPAGLPDSWLAMPQLEPVAAPRPPQDAEAVVYGFEIGQGAATEAGDLQQVGAMQRLHAVQEESEHDAEGEEQVEVHAAEGLQVHGTHAAHVEDGTELYGEKLAMLPALMDDTVGDASQPAVDDVQGPCMLTVLPADLDAGDTLDSVDNHGEELAMLPASVDDIIQDGGGLSQPAVDDVQEAWMLTALPADLAVEDAGDTPDSVEDHEEELAVLRAFVDDIVQDGGGLSQPAVDDVQGAGMLTALPADLDVEDAGDTPDCVDDSEVQCDALLGLFEDRWSGPPADPRGLGFRLAGVVPSLAYSRQQLPFGCALGGDLPARLVTIYIFAFLRQTWARLSPSLAR</sequence>
<proteinExistence type="predicted"/>
<name>A0AAW1SHG2_9CHLO</name>
<evidence type="ECO:0000313" key="2">
    <source>
        <dbReference type="Proteomes" id="UP001438707"/>
    </source>
</evidence>
<comment type="caution">
    <text evidence="1">The sequence shown here is derived from an EMBL/GenBank/DDBJ whole genome shotgun (WGS) entry which is preliminary data.</text>
</comment>
<dbReference type="Proteomes" id="UP001438707">
    <property type="component" value="Unassembled WGS sequence"/>
</dbReference>
<dbReference type="EMBL" id="JALJOS010000001">
    <property type="protein sequence ID" value="KAK9844893.1"/>
    <property type="molecule type" value="Genomic_DNA"/>
</dbReference>
<evidence type="ECO:0000313" key="1">
    <source>
        <dbReference type="EMBL" id="KAK9844893.1"/>
    </source>
</evidence>
<keyword evidence="2" id="KW-1185">Reference proteome</keyword>
<organism evidence="1 2">
    <name type="scientific">Apatococcus lobatus</name>
    <dbReference type="NCBI Taxonomy" id="904363"/>
    <lineage>
        <taxon>Eukaryota</taxon>
        <taxon>Viridiplantae</taxon>
        <taxon>Chlorophyta</taxon>
        <taxon>core chlorophytes</taxon>
        <taxon>Trebouxiophyceae</taxon>
        <taxon>Chlorellales</taxon>
        <taxon>Chlorellaceae</taxon>
        <taxon>Apatococcus</taxon>
    </lineage>
</organism>
<accession>A0AAW1SHG2</accession>
<reference evidence="1 2" key="1">
    <citation type="journal article" date="2024" name="Nat. Commun.">
        <title>Phylogenomics reveals the evolutionary origins of lichenization in chlorophyte algae.</title>
        <authorList>
            <person name="Puginier C."/>
            <person name="Libourel C."/>
            <person name="Otte J."/>
            <person name="Skaloud P."/>
            <person name="Haon M."/>
            <person name="Grisel S."/>
            <person name="Petersen M."/>
            <person name="Berrin J.G."/>
            <person name="Delaux P.M."/>
            <person name="Dal Grande F."/>
            <person name="Keller J."/>
        </authorList>
    </citation>
    <scope>NUCLEOTIDE SEQUENCE [LARGE SCALE GENOMIC DNA]</scope>
    <source>
        <strain evidence="1 2">SAG 2145</strain>
    </source>
</reference>
<gene>
    <name evidence="1" type="ORF">WJX74_008271</name>
</gene>